<dbReference type="EMBL" id="DYUE01000146">
    <property type="protein sequence ID" value="HJG91251.1"/>
    <property type="molecule type" value="Genomic_DNA"/>
</dbReference>
<dbReference type="GO" id="GO:0000028">
    <property type="term" value="P:ribosomal small subunit assembly"/>
    <property type="evidence" value="ECO:0007669"/>
    <property type="project" value="TreeGrafter"/>
</dbReference>
<dbReference type="PANTHER" id="PTHR42698:SF1">
    <property type="entry name" value="GTPASE ERA, MITOCHONDRIAL"/>
    <property type="match status" value="1"/>
</dbReference>
<dbReference type="AlphaFoldDB" id="A0A921SX05"/>
<gene>
    <name evidence="4" type="ORF">K8V81_05945</name>
</gene>
<dbReference type="Gene3D" id="3.40.50.300">
    <property type="entry name" value="P-loop containing nucleotide triphosphate hydrolases"/>
    <property type="match status" value="1"/>
</dbReference>
<dbReference type="SUPFAM" id="SSF52540">
    <property type="entry name" value="P-loop containing nucleoside triphosphate hydrolases"/>
    <property type="match status" value="1"/>
</dbReference>
<protein>
    <submittedName>
        <fullName evidence="4">50S ribosome-binding GTPase</fullName>
    </submittedName>
</protein>
<feature type="domain" description="Dynamin N-terminal" evidence="3">
    <location>
        <begin position="61"/>
        <end position="215"/>
    </location>
</feature>
<feature type="transmembrane region" description="Helical" evidence="2">
    <location>
        <begin position="492"/>
        <end position="515"/>
    </location>
</feature>
<feature type="region of interest" description="Disordered" evidence="1">
    <location>
        <begin position="356"/>
        <end position="386"/>
    </location>
</feature>
<feature type="transmembrane region" description="Helical" evidence="2">
    <location>
        <begin position="448"/>
        <end position="472"/>
    </location>
</feature>
<keyword evidence="2" id="KW-1133">Transmembrane helix</keyword>
<dbReference type="GO" id="GO:0019843">
    <property type="term" value="F:rRNA binding"/>
    <property type="evidence" value="ECO:0007669"/>
    <property type="project" value="TreeGrafter"/>
</dbReference>
<dbReference type="InterPro" id="IPR027417">
    <property type="entry name" value="P-loop_NTPase"/>
</dbReference>
<dbReference type="InterPro" id="IPR005662">
    <property type="entry name" value="GTPase_Era-like"/>
</dbReference>
<reference evidence="4" key="1">
    <citation type="journal article" date="2021" name="PeerJ">
        <title>Extensive microbial diversity within the chicken gut microbiome revealed by metagenomics and culture.</title>
        <authorList>
            <person name="Gilroy R."/>
            <person name="Ravi A."/>
            <person name="Getino M."/>
            <person name="Pursley I."/>
            <person name="Horton D.L."/>
            <person name="Alikhan N.F."/>
            <person name="Baker D."/>
            <person name="Gharbi K."/>
            <person name="Hall N."/>
            <person name="Watson M."/>
            <person name="Adriaenssens E.M."/>
            <person name="Foster-Nyarko E."/>
            <person name="Jarju S."/>
            <person name="Secka A."/>
            <person name="Antonio M."/>
            <person name="Oren A."/>
            <person name="Chaudhuri R.R."/>
            <person name="La Ragione R."/>
            <person name="Hildebrand F."/>
            <person name="Pallen M.J."/>
        </authorList>
    </citation>
    <scope>NUCLEOTIDE SEQUENCE</scope>
    <source>
        <strain evidence="4">ChiGjej5B5-22894</strain>
    </source>
</reference>
<sequence length="569" mass="60474">MTPLLGRTEKAPAPLIERIESLDRATDALDGIAPTPDVAAARELLERIDRRRALSAEHTVIGLFGATGSGKSSLVNALVGTEISQAAVRRPTTAVPVAAVVGAAGSDALLDWLEIEQRHLLDGTDTALALAAQRPAGRRARRTHPDGAPGIVLLDLPDLDSVEAAHRAVAERMSGLVDVIVWVTDPQKYADAVLHQEFVRPFAGHDAVTVLVLNQIDRIRENEREPVLESLAGIARADGLERAPVLATSATTGEGVEALREHLVGIARSREAVIERHRADVRGAAEALQRAADPAGMPEQVTPAQIDALVDDLAAAARVEPVAQAAAASYRHRAARKVGWPPLRWAREVRPDPLGRLGIGRRRDGEGLERTSLPEPDAATRARASGGVRRFADAASEGGGEPWRAAVRTAARSREEGLGDALDQAVAGADLRARSTSWWWPVLDVLQWLALLTWVVGLGWLALNAALAFLGLPPPPMPMVRELWIPIPLPTVLVVLGIAAGILIGVAGSVVAALASSWQRRRARRVLMARVREVAQREVVEPVETELTRAAATASDLALARGGAGRGAV</sequence>
<proteinExistence type="predicted"/>
<dbReference type="InterPro" id="IPR045063">
    <property type="entry name" value="Dynamin_N"/>
</dbReference>
<keyword evidence="2" id="KW-0472">Membrane</keyword>
<dbReference type="GO" id="GO:0005829">
    <property type="term" value="C:cytosol"/>
    <property type="evidence" value="ECO:0007669"/>
    <property type="project" value="TreeGrafter"/>
</dbReference>
<keyword evidence="2" id="KW-0812">Transmembrane</keyword>
<dbReference type="Proteomes" id="UP000742460">
    <property type="component" value="Unassembled WGS sequence"/>
</dbReference>
<evidence type="ECO:0000256" key="2">
    <source>
        <dbReference type="SAM" id="Phobius"/>
    </source>
</evidence>
<dbReference type="GO" id="GO:0005525">
    <property type="term" value="F:GTP binding"/>
    <property type="evidence" value="ECO:0007669"/>
    <property type="project" value="InterPro"/>
</dbReference>
<evidence type="ECO:0000313" key="5">
    <source>
        <dbReference type="Proteomes" id="UP000742460"/>
    </source>
</evidence>
<dbReference type="Pfam" id="PF00350">
    <property type="entry name" value="Dynamin_N"/>
    <property type="match status" value="1"/>
</dbReference>
<name>A0A921SX05_9MICO</name>
<accession>A0A921SX05</accession>
<evidence type="ECO:0000256" key="1">
    <source>
        <dbReference type="SAM" id="MobiDB-lite"/>
    </source>
</evidence>
<dbReference type="GO" id="GO:0043024">
    <property type="term" value="F:ribosomal small subunit binding"/>
    <property type="evidence" value="ECO:0007669"/>
    <property type="project" value="TreeGrafter"/>
</dbReference>
<evidence type="ECO:0000259" key="3">
    <source>
        <dbReference type="Pfam" id="PF00350"/>
    </source>
</evidence>
<organism evidence="4 5">
    <name type="scientific">Brachybacterium massiliense</name>
    <dbReference type="NCBI Taxonomy" id="1755098"/>
    <lineage>
        <taxon>Bacteria</taxon>
        <taxon>Bacillati</taxon>
        <taxon>Actinomycetota</taxon>
        <taxon>Actinomycetes</taxon>
        <taxon>Micrococcales</taxon>
        <taxon>Dermabacteraceae</taxon>
        <taxon>Brachybacterium</taxon>
    </lineage>
</organism>
<comment type="caution">
    <text evidence="4">The sequence shown here is derived from an EMBL/GenBank/DDBJ whole genome shotgun (WGS) entry which is preliminary data.</text>
</comment>
<evidence type="ECO:0000313" key="4">
    <source>
        <dbReference type="EMBL" id="HJG91251.1"/>
    </source>
</evidence>
<reference evidence="4" key="2">
    <citation type="submission" date="2021-09" db="EMBL/GenBank/DDBJ databases">
        <authorList>
            <person name="Gilroy R."/>
        </authorList>
    </citation>
    <scope>NUCLEOTIDE SEQUENCE</scope>
    <source>
        <strain evidence="4">ChiGjej5B5-22894</strain>
    </source>
</reference>
<dbReference type="PANTHER" id="PTHR42698">
    <property type="entry name" value="GTPASE ERA"/>
    <property type="match status" value="1"/>
</dbReference>